<keyword evidence="9" id="KW-0175">Coiled coil</keyword>
<dbReference type="InterPro" id="IPR049095">
    <property type="entry name" value="MINT_MID"/>
</dbReference>
<feature type="compositionally biased region" description="Basic and acidic residues" evidence="18">
    <location>
        <begin position="1564"/>
        <end position="1603"/>
    </location>
</feature>
<feature type="compositionally biased region" description="Basic and acidic residues" evidence="18">
    <location>
        <begin position="1884"/>
        <end position="1897"/>
    </location>
</feature>
<evidence type="ECO:0000256" key="1">
    <source>
        <dbReference type="ARBA" id="ARBA00004123"/>
    </source>
</evidence>
<feature type="region of interest" description="Disordered" evidence="18">
    <location>
        <begin position="886"/>
        <end position="911"/>
    </location>
</feature>
<feature type="region of interest" description="Disordered" evidence="18">
    <location>
        <begin position="2165"/>
        <end position="2510"/>
    </location>
</feature>
<dbReference type="GO" id="GO:0003723">
    <property type="term" value="F:RNA binding"/>
    <property type="evidence" value="ECO:0007669"/>
    <property type="project" value="UniProtKB-UniRule"/>
</dbReference>
<feature type="region of interest" description="Disordered" evidence="18">
    <location>
        <begin position="225"/>
        <end position="330"/>
    </location>
</feature>
<feature type="compositionally biased region" description="Basic and acidic residues" evidence="18">
    <location>
        <begin position="1095"/>
        <end position="1184"/>
    </location>
</feature>
<feature type="compositionally biased region" description="Polar residues" evidence="18">
    <location>
        <begin position="3384"/>
        <end position="3400"/>
    </location>
</feature>
<feature type="compositionally biased region" description="Polar residues" evidence="18">
    <location>
        <begin position="2827"/>
        <end position="2844"/>
    </location>
</feature>
<feature type="compositionally biased region" description="Polar residues" evidence="18">
    <location>
        <begin position="1726"/>
        <end position="1735"/>
    </location>
</feature>
<feature type="compositionally biased region" description="Basic and acidic residues" evidence="18">
    <location>
        <begin position="1833"/>
        <end position="1848"/>
    </location>
</feature>
<dbReference type="FunFam" id="3.30.70.330:FF:000088">
    <property type="entry name" value="msx2-interacting protein-like isoform X1"/>
    <property type="match status" value="1"/>
</dbReference>
<keyword evidence="5" id="KW-0945">Host-virus interaction</keyword>
<feature type="compositionally biased region" description="Low complexity" evidence="18">
    <location>
        <begin position="3311"/>
        <end position="3323"/>
    </location>
</feature>
<evidence type="ECO:0000256" key="12">
    <source>
        <dbReference type="ARBA" id="ARBA00023163"/>
    </source>
</evidence>
<feature type="compositionally biased region" description="Low complexity" evidence="18">
    <location>
        <begin position="1084"/>
        <end position="1093"/>
    </location>
</feature>
<accession>A0A2K6G018</accession>
<evidence type="ECO:0000256" key="14">
    <source>
        <dbReference type="ARBA" id="ARBA00069486"/>
    </source>
</evidence>
<keyword evidence="10" id="KW-0238">DNA-binding</keyword>
<dbReference type="InterPro" id="IPR012677">
    <property type="entry name" value="Nucleotide-bd_a/b_plait_sf"/>
</dbReference>
<dbReference type="Pfam" id="PF20808">
    <property type="entry name" value="MINT_RAM7"/>
    <property type="match status" value="1"/>
</dbReference>
<feature type="compositionally biased region" description="Basic and acidic residues" evidence="18">
    <location>
        <begin position="2013"/>
        <end position="2026"/>
    </location>
</feature>
<evidence type="ECO:0000256" key="15">
    <source>
        <dbReference type="ARBA" id="ARBA00075118"/>
    </source>
</evidence>
<evidence type="ECO:0000256" key="2">
    <source>
        <dbReference type="ARBA" id="ARBA00005387"/>
    </source>
</evidence>
<feature type="compositionally biased region" description="Basic residues" evidence="18">
    <location>
        <begin position="2308"/>
        <end position="2324"/>
    </location>
</feature>
<feature type="compositionally biased region" description="Basic and acidic residues" evidence="18">
    <location>
        <begin position="745"/>
        <end position="792"/>
    </location>
</feature>
<evidence type="ECO:0000256" key="18">
    <source>
        <dbReference type="SAM" id="MobiDB-lite"/>
    </source>
</evidence>
<feature type="domain" description="RRM" evidence="19">
    <location>
        <begin position="517"/>
        <end position="589"/>
    </location>
</feature>
<reference evidence="21" key="2">
    <citation type="submission" date="2025-09" db="UniProtKB">
        <authorList>
            <consortium name="Ensembl"/>
        </authorList>
    </citation>
    <scope>IDENTIFICATION</scope>
</reference>
<feature type="region of interest" description="Disordered" evidence="18">
    <location>
        <begin position="1468"/>
        <end position="1496"/>
    </location>
</feature>
<dbReference type="InterPro" id="IPR049094">
    <property type="entry name" value="MINT_RAM7"/>
</dbReference>
<feature type="region of interest" description="Disordered" evidence="18">
    <location>
        <begin position="70"/>
        <end position="89"/>
    </location>
</feature>
<evidence type="ECO:0000256" key="16">
    <source>
        <dbReference type="ARBA" id="ARBA00078128"/>
    </source>
</evidence>
<dbReference type="SMART" id="SM00360">
    <property type="entry name" value="RRM"/>
    <property type="match status" value="4"/>
</dbReference>
<dbReference type="CDD" id="cd21543">
    <property type="entry name" value="SPOC_SHARP"/>
    <property type="match status" value="1"/>
</dbReference>
<keyword evidence="4" id="KW-0597">Phosphoprotein</keyword>
<evidence type="ECO:0000256" key="9">
    <source>
        <dbReference type="ARBA" id="ARBA00023054"/>
    </source>
</evidence>
<feature type="compositionally biased region" description="Basic and acidic residues" evidence="18">
    <location>
        <begin position="123"/>
        <end position="178"/>
    </location>
</feature>
<feature type="region of interest" description="Disordered" evidence="18">
    <location>
        <begin position="650"/>
        <end position="843"/>
    </location>
</feature>
<feature type="compositionally biased region" description="Basic and acidic residues" evidence="18">
    <location>
        <begin position="1736"/>
        <end position="1765"/>
    </location>
</feature>
<dbReference type="FunFam" id="3.30.70.330:FF:000150">
    <property type="entry name" value="msx2-interacting protein-like isoform X1"/>
    <property type="match status" value="1"/>
</dbReference>
<dbReference type="PROSITE" id="PS50102">
    <property type="entry name" value="RRM"/>
    <property type="match status" value="4"/>
</dbReference>
<evidence type="ECO:0000256" key="7">
    <source>
        <dbReference type="ARBA" id="ARBA00022976"/>
    </source>
</evidence>
<dbReference type="Pfam" id="PF20809">
    <property type="entry name" value="MINT_MID"/>
    <property type="match status" value="1"/>
</dbReference>
<evidence type="ECO:0000256" key="4">
    <source>
        <dbReference type="ARBA" id="ARBA00022553"/>
    </source>
</evidence>
<feature type="compositionally biased region" description="Basic and acidic residues" evidence="18">
    <location>
        <begin position="1972"/>
        <end position="1982"/>
    </location>
</feature>
<dbReference type="InterPro" id="IPR034173">
    <property type="entry name" value="SHARP_RRM2"/>
</dbReference>
<feature type="compositionally biased region" description="Polar residues" evidence="18">
    <location>
        <begin position="709"/>
        <end position="718"/>
    </location>
</feature>
<dbReference type="InterPro" id="IPR034174">
    <property type="entry name" value="SHARP_RRM3"/>
</dbReference>
<dbReference type="GO" id="GO:0050769">
    <property type="term" value="P:positive regulation of neurogenesis"/>
    <property type="evidence" value="ECO:0007669"/>
    <property type="project" value="Ensembl"/>
</dbReference>
<feature type="compositionally biased region" description="Basic and acidic residues" evidence="18">
    <location>
        <begin position="192"/>
        <end position="207"/>
    </location>
</feature>
<keyword evidence="22" id="KW-1185">Reference proteome</keyword>
<dbReference type="Proteomes" id="UP000233160">
    <property type="component" value="Unassembled WGS sequence"/>
</dbReference>
<feature type="compositionally biased region" description="Basic and acidic residues" evidence="18">
    <location>
        <begin position="1996"/>
        <end position="2006"/>
    </location>
</feature>
<dbReference type="GO" id="GO:0007219">
    <property type="term" value="P:Notch signaling pathway"/>
    <property type="evidence" value="ECO:0007669"/>
    <property type="project" value="UniProtKB-KW"/>
</dbReference>
<keyword evidence="3" id="KW-0488">Methylation</keyword>
<dbReference type="GO" id="GO:0003677">
    <property type="term" value="F:DNA binding"/>
    <property type="evidence" value="ECO:0007669"/>
    <property type="project" value="UniProtKB-KW"/>
</dbReference>
<feature type="compositionally biased region" description="Basic and acidic residues" evidence="18">
    <location>
        <begin position="895"/>
        <end position="911"/>
    </location>
</feature>
<dbReference type="Pfam" id="PF20810">
    <property type="entry name" value="MINT_RID"/>
    <property type="match status" value="1"/>
</dbReference>
<dbReference type="OMA" id="CLHEVPP"/>
<dbReference type="GO" id="GO:0000122">
    <property type="term" value="P:negative regulation of transcription by RNA polymerase II"/>
    <property type="evidence" value="ECO:0007669"/>
    <property type="project" value="Ensembl"/>
</dbReference>
<keyword evidence="8" id="KW-0805">Transcription regulation</keyword>
<feature type="compositionally biased region" description="Basic and acidic residues" evidence="18">
    <location>
        <begin position="1629"/>
        <end position="1646"/>
    </location>
</feature>
<feature type="region of interest" description="Disordered" evidence="18">
    <location>
        <begin position="3290"/>
        <end position="3456"/>
    </location>
</feature>
<gene>
    <name evidence="21" type="primary">SPEN</name>
</gene>
<feature type="compositionally biased region" description="Basic and acidic residues" evidence="18">
    <location>
        <begin position="813"/>
        <end position="843"/>
    </location>
</feature>
<comment type="similarity">
    <text evidence="2">Belongs to the RRM Spen family.</text>
</comment>
<dbReference type="InterPro" id="IPR034175">
    <property type="entry name" value="SHARP_RRM4"/>
</dbReference>
<keyword evidence="7" id="KW-0914">Notch signaling pathway</keyword>
<feature type="region of interest" description="Disordered" evidence="18">
    <location>
        <begin position="929"/>
        <end position="989"/>
    </location>
</feature>
<feature type="region of interest" description="Disordered" evidence="18">
    <location>
        <begin position="1342"/>
        <end position="1369"/>
    </location>
</feature>
<feature type="compositionally biased region" description="Low complexity" evidence="18">
    <location>
        <begin position="245"/>
        <end position="309"/>
    </location>
</feature>
<feature type="domain" description="RRM" evidence="19">
    <location>
        <begin position="438"/>
        <end position="513"/>
    </location>
</feature>
<dbReference type="SUPFAM" id="SSF54928">
    <property type="entry name" value="RNA-binding domain, RBD"/>
    <property type="match status" value="2"/>
</dbReference>
<evidence type="ECO:0000256" key="6">
    <source>
        <dbReference type="ARBA" id="ARBA00022884"/>
    </source>
</evidence>
<dbReference type="PROSITE" id="PS50917">
    <property type="entry name" value="SPOC"/>
    <property type="match status" value="1"/>
</dbReference>
<dbReference type="InterPro" id="IPR012921">
    <property type="entry name" value="SPOC_C"/>
</dbReference>
<feature type="compositionally biased region" description="Basic and acidic residues" evidence="18">
    <location>
        <begin position="1203"/>
        <end position="1229"/>
    </location>
</feature>
<dbReference type="CDD" id="cd12351">
    <property type="entry name" value="RRM4_SHARP"/>
    <property type="match status" value="1"/>
</dbReference>
<feature type="compositionally biased region" description="Low complexity" evidence="18">
    <location>
        <begin position="2069"/>
        <end position="2094"/>
    </location>
</feature>
<feature type="compositionally biased region" description="Polar residues" evidence="18">
    <location>
        <begin position="3347"/>
        <end position="3363"/>
    </location>
</feature>
<keyword evidence="11" id="KW-0010">Activator</keyword>
<dbReference type="GO" id="GO:0061629">
    <property type="term" value="F:RNA polymerase II-specific DNA-binding transcription factor binding"/>
    <property type="evidence" value="ECO:0007669"/>
    <property type="project" value="Ensembl"/>
</dbReference>
<dbReference type="GO" id="GO:0060816">
    <property type="term" value="P:random inactivation of X chromosome"/>
    <property type="evidence" value="ECO:0007669"/>
    <property type="project" value="Ensembl"/>
</dbReference>
<feature type="compositionally biased region" description="Basic and acidic residues" evidence="18">
    <location>
        <begin position="1811"/>
        <end position="1825"/>
    </location>
</feature>
<evidence type="ECO:0000313" key="21">
    <source>
        <dbReference type="Ensembl" id="ENSPCOP00000019578.1"/>
    </source>
</evidence>
<dbReference type="Pfam" id="PF00076">
    <property type="entry name" value="RRM_1"/>
    <property type="match status" value="4"/>
</dbReference>
<feature type="compositionally biased region" description="Low complexity" evidence="18">
    <location>
        <begin position="734"/>
        <end position="744"/>
    </location>
</feature>
<dbReference type="CDD" id="cd12349">
    <property type="entry name" value="RRM2_SHARP"/>
    <property type="match status" value="1"/>
</dbReference>
<feature type="domain" description="RRM" evidence="19">
    <location>
        <begin position="6"/>
        <end position="81"/>
    </location>
</feature>
<evidence type="ECO:0000256" key="11">
    <source>
        <dbReference type="ARBA" id="ARBA00023159"/>
    </source>
</evidence>
<evidence type="ECO:0000256" key="17">
    <source>
        <dbReference type="PROSITE-ProRule" id="PRU00176"/>
    </source>
</evidence>
<feature type="domain" description="RRM" evidence="19">
    <location>
        <begin position="335"/>
        <end position="408"/>
    </location>
</feature>
<dbReference type="CDD" id="cd12348">
    <property type="entry name" value="RRM1_SHARP"/>
    <property type="match status" value="1"/>
</dbReference>
<feature type="compositionally biased region" description="Basic and acidic residues" evidence="18">
    <location>
        <begin position="2034"/>
        <end position="2045"/>
    </location>
</feature>
<feature type="compositionally biased region" description="Basic and acidic residues" evidence="18">
    <location>
        <begin position="719"/>
        <end position="733"/>
    </location>
</feature>
<organism evidence="21 22">
    <name type="scientific">Propithecus coquereli</name>
    <name type="common">Coquerel's sifaka</name>
    <name type="synonym">Propithecus verreauxi coquereli</name>
    <dbReference type="NCBI Taxonomy" id="379532"/>
    <lineage>
        <taxon>Eukaryota</taxon>
        <taxon>Metazoa</taxon>
        <taxon>Chordata</taxon>
        <taxon>Craniata</taxon>
        <taxon>Vertebrata</taxon>
        <taxon>Euteleostomi</taxon>
        <taxon>Mammalia</taxon>
        <taxon>Eutheria</taxon>
        <taxon>Euarchontoglires</taxon>
        <taxon>Primates</taxon>
        <taxon>Strepsirrhini</taxon>
        <taxon>Lemuriformes</taxon>
        <taxon>Indriidae</taxon>
        <taxon>Propithecus</taxon>
    </lineage>
</organism>
<feature type="compositionally biased region" description="Polar residues" evidence="18">
    <location>
        <begin position="3442"/>
        <end position="3456"/>
    </location>
</feature>
<feature type="compositionally biased region" description="Basic and acidic residues" evidence="18">
    <location>
        <begin position="2115"/>
        <end position="2128"/>
    </location>
</feature>
<dbReference type="FunFam" id="2.40.290.10:FF:000002">
    <property type="entry name" value="Spen family transcriptional repressor"/>
    <property type="match status" value="1"/>
</dbReference>
<dbReference type="GeneTree" id="ENSGT00940000157087"/>
<dbReference type="Gene3D" id="3.30.70.330">
    <property type="match status" value="4"/>
</dbReference>
<keyword evidence="6 17" id="KW-0694">RNA-binding</keyword>
<evidence type="ECO:0000256" key="8">
    <source>
        <dbReference type="ARBA" id="ARBA00023015"/>
    </source>
</evidence>
<sequence>MVRETRHLWVGNLPETVREEKIIEHFKRYGRVESVKILPKRGSEGGVAAFVDFVDIKSAQKAHNSVNKMGDRDLRTDYNEPGTIPSAARGLDDTVSIASRSREVSGFRGGGGGPAYGPPPSLHAREGRYERRLDGASDNRERAYEHSAYGHHERGTGGFDRTRHYDQDYYRDPRERTLQHGLYYTSRSRSPNRFDAHDPRYEPRAREQFSLPSVVHRDIYRDDITREVRGRRPERNYQHSRSRSPHSSQSRNQSPQRLASQASRPTRSPSGSGSRSRSSSSDSISSSSSTSSDSSDSSSSSSDDSPARSVQSAAVPAPTSQLLSSLEKDEPRKSFGIKVQNLPVRSTDTSLKDGLFHEFKKFGKVTSVQIHGASEERYGLVFFRQQEDQEKALTASKGKLFFGMQIEVTAWIGPETESENEFRPLDERIDEFHPKATRTLFIGNLEKTTTYHDLRNIFQRFGEIVDIDIKKVNGVPQYAFLQYCDIASVCKAIKKMDGEYLGNNRLKLGFGKSMPTNCVWLDGLSSNVSDQYLTRHFCRYGPVVKVVFDRLKGMALVLYNEIEYAQAAVKETKGRKIGGNKIKLTNDEVMERRGSYDYNQDRTYYENVRTPGTYPEDSRRDYPARGREFYSEWETYQGDYYESRYYDDPREYRDYRNDPYEQDIREYSYRQRERERERERFESDRDRDHERRPIERSQSPVHLRRPQSPGASPSQSERLPSDSERRLYSRSSDRSGSCSSLSPPRYDKLDKSRLERYTKNEKADKERTFDPERVERERRLIRKEKVEKDKTEKQKRKGKIHSPSSQSSETDQENEREQSPEKPRSSNKLSREKADKEGIAKNRLELMPCVVLTRVKEKEGKVVDHAPVEKLKAKFDSDTIKSSALEQKLQVSHTEPAKSDSSKLESVRMKVPKEKVLSSHIEVVDKDSRLKTRKHLKPEQPADGVSAVDLEKLEARKRRFADSNLKADRQKPEVKKSSPEMEDARVLLKKQPDVSSRDVILLKEGEAERKPVRKEILKRESRKIKLDRLNAVPSPKDCQELTSLPVGSGSRPSSDLQARLGEPVGESVENQEIQSKKPTHSKPQLKQLQLLDDQGSEREDVRKNYCSLRDETPEHKSGQEKSHSVNTEEKIGIDIDHTQSYRKQMEQSRRKQQMEMEIAKSEKFGSPKKDIDEYERRSLVHEVGKPPQDVTDDSPPSKKKRMDHVDFDICTKRERNYRSSRQISEDSERTGCSPSIRHGSFPEDDDPIGSPRLMSVKGSPKVDEKGLPYSNITVREESLKFNPYDSSRREQMADIAKIKLSVLNSEDELNRWDSQMKQDASRFDVSFPNSIIKRDSLRKRSVRDLEPGEVPSDSDEDGEHKSHSPRASALFESSRLSFLLRDREDKLRERDERLSSSLERNKFYSFALDKTITPDTKALLERAKSLSSSREENWSFLDWDSRFANFRNNKDKEKVDSAPRPIPSWYMKKKKIRTDSEGKMDDKKDDHKEEEQERQELFASRFLHSSIFEQDSKRLQHLERKDEDSDFISGRLYGRQTSDGANSTAELIQEPVVLFHSRFMELTRMQQKEKEKDQKPKEVEKQEDTENHPKTPESASENKESELKTPPSVGPPSVTAVTPDSTLSALEKTTSDKIVEVPPVTEERTVEPAAVSEEAKPATELAAAPVEQPEQVDLAPGVDTGKDAATAAPSVEEGSSSDQLPYLDAKPPTPGASFSQAESSVDPEPDSTQPLSKPTQKSEEANEPQVEKLDSAADTEPAAHQKADVAPEVQPQASEELEVDPPVTTKDKKPNKSKRSKTPVQAAAASVVEKPVTRKSERIDREKLKRSNSPRGEAQKLLELKMEAEKITRTASKNSAVDPEHPEPSLPLSRTRRRNVRSVYATTADHERRSPVKEPVEQLRVTRKRLERELQEAAAAPTTPRRGRPPKTRRRADEEDENEAKEPTETVKPAEGWRSPRSQKNTATGGPQGKKGKNEPKVDATRPDATTEVGPQIGGRESHTAAKAGEEEAGSQQKRDSKEAGTDKHPPATAPTEVVEKKPAPEKPSKSKRGRSRNSRSAVDKSASLENVGAAVSPRGAAGAAGQAGEKEAVVVAVSPEKSESPQKEGGSSSQLKSDPVDPDKEAEKEDVSASQLSPEATQLAKQMELEQAVENIAKLTETSANAAYKAAATDAPEGLASEDRDKPAHQASETELAAAIGSIINDISGGEPENFPAPTPYPTESHTDAQPHAQALRPAEEGVEPETNEAVSGLLDTEAATESSGPSVSAPAPSSGPADTKEAKGNSSETPHSVQEAKGSKEAEVALVRKDKGRQKTTRSRRKRNTNKKVGAPVETHVSESDQAQSKSPAASEGTAAQPPEPPQEEKQSEKPPSTSPQPCVPDPGKTPCAENVSQESSVEEKTPTKVSVLPDPPPASQPAPVDGDPQARFKVHSVIESDPVTPPSDPSMPTPVLPSVTAAKLPPPVTSGGMPHQSPPTKVTEWITRQEEPRAQSTPSPALPPDTKASDVDTSSSTLRKILMDPKYVSAPGVTSTSVTTAIAEPVSAAPCLHEAPPPPVESKRPLLEEKTAPVTNASNTQASELPAATDKEKVAPVIAPKITSVISRMPVSIDLENSQKITLAKPAPQTLTGLVSALTGLVNVSLVPVNALKGPVKGSVATLKGLVSTPAGPVNVLKGPVNVLTGPVNVLTTPVNATVGTVNAATGVVNAATAGAVNATASAVTVTAGAVTATSGGVTATTGAVTMGGAVIAPSAKCKQRSSTNENSRFHPGSMSVIDDRPADTGSGAGLRVNTSEGVVLLSYSGQKTEGPQRISAKISQIPPASAMDIEFQQSVSKSQLKPDSVTASQPPPKGPQAPAGYANVATHSTLVLTAQTYNASPVISSVKADRPSLEKPEPIHLSVSTPVTQGGTVKVLTQGINTPPVLVHNQLVLTPSIVTTNKKLADPVTLKIETKVLQPANLGSTLTPHHPPALPSKLPAEMNHVTSGPSTPTERTVSHLAATKPDAHAPRPSGPTPAPFPRASHPSSTASTALSTNATVMLAAGIPVPQFISSIHPEQSVIMPPHSITQTVSLSHLSQGEVRMSTPTLPSITYSIRPETLHSPRAPLQPQQIEVRAPQRAGTPQPATAGVPALASQHPPEEEVHYHLPVARAAAPVQSEVLVMQSEYRLHPYTVPRDVRIMVHPHVTAVSEQPRTADGVVKVPPASKAPPQPGKEATKTSDAKAAPAPHGEARILTVTPSNQLQGLPLTPPVVVTHGVQIVHSSGELFQEYRYGDIRTYHAPAQLTHTQFPAASSIGLPARTKTPAQGPPPEGEPLQPAQPSQSTQPPAPSAPSCPPSQLSQPGQPPSSKMPQVSQEAKGTQTGGTEQPRLPAGPANRPPEPHAQVQRAQVETGQTSYPSPVSVSMKPDLPAPLPAQAVPKQPLFVPTTSGPSTPPGLALPHTEAQPTPKQDASPHLTSQRPVDMVQGCPTCPPILWCGLLALKNDTAAVQLHFVSGNNVLAHRSLPLSEGGPPLRIAQRMRLEASQLEGVARRMTVETDYCLLLALPCGRDQEDVVSQTESLKAAFITYLQAKQAAGIINVPNPGSNQPAYVLQIFPPCEFSESHLSRLAPDLLASISNISPHLMIVIASV</sequence>
<dbReference type="Pfam" id="PF07744">
    <property type="entry name" value="SPOC"/>
    <property type="match status" value="1"/>
</dbReference>
<feature type="compositionally biased region" description="Polar residues" evidence="18">
    <location>
        <begin position="2129"/>
        <end position="2141"/>
    </location>
</feature>
<reference evidence="21" key="1">
    <citation type="submission" date="2025-08" db="UniProtKB">
        <authorList>
            <consortium name="Ensembl"/>
        </authorList>
    </citation>
    <scope>IDENTIFICATION</scope>
</reference>
<dbReference type="GO" id="GO:0017053">
    <property type="term" value="C:transcription repressor complex"/>
    <property type="evidence" value="ECO:0007669"/>
    <property type="project" value="Ensembl"/>
</dbReference>
<dbReference type="Ensembl" id="ENSPCOT00000030228.1">
    <property type="protein sequence ID" value="ENSPCOP00000019578.1"/>
    <property type="gene ID" value="ENSPCOG00000021735.1"/>
</dbReference>
<dbReference type="InterPro" id="IPR010912">
    <property type="entry name" value="SPOC_met"/>
</dbReference>
<dbReference type="CDD" id="cd12350">
    <property type="entry name" value="RRM3_SHARP"/>
    <property type="match status" value="1"/>
</dbReference>
<feature type="region of interest" description="Disordered" evidence="18">
    <location>
        <begin position="103"/>
        <end position="209"/>
    </location>
</feature>
<feature type="region of interest" description="Disordered" evidence="18">
    <location>
        <begin position="1564"/>
        <end position="2144"/>
    </location>
</feature>
<feature type="compositionally biased region" description="Low complexity" evidence="18">
    <location>
        <begin position="2260"/>
        <end position="2275"/>
    </location>
</feature>
<feature type="domain" description="SPOC" evidence="20">
    <location>
        <begin position="3463"/>
        <end position="3629"/>
    </location>
</feature>
<feature type="compositionally biased region" description="Basic residues" evidence="18">
    <location>
        <begin position="1921"/>
        <end position="1930"/>
    </location>
</feature>
<dbReference type="InterPro" id="IPR000504">
    <property type="entry name" value="RRM_dom"/>
</dbReference>
<dbReference type="InterPro" id="IPR035979">
    <property type="entry name" value="RBD_domain_sf"/>
</dbReference>
<dbReference type="STRING" id="379532.ENSPCOP00000019578"/>
<dbReference type="Gene3D" id="2.40.290.10">
    <property type="match status" value="1"/>
</dbReference>
<feature type="compositionally biased region" description="Polar residues" evidence="18">
    <location>
        <begin position="1615"/>
        <end position="1628"/>
    </location>
</feature>
<feature type="compositionally biased region" description="Polar residues" evidence="18">
    <location>
        <begin position="2980"/>
        <end position="2991"/>
    </location>
</feature>
<keyword evidence="13" id="KW-0539">Nucleus</keyword>
<dbReference type="InterPro" id="IPR016194">
    <property type="entry name" value="SPOC-like_C_dom_sf"/>
</dbReference>
<protein>
    <recommendedName>
        <fullName evidence="14">Msx2-interacting protein</fullName>
    </recommendedName>
    <alternativeName>
        <fullName evidence="15">SMART/HDAC1-associated repressor protein</fullName>
    </alternativeName>
    <alternativeName>
        <fullName evidence="16">SPEN homolog</fullName>
    </alternativeName>
</protein>
<dbReference type="InterPro" id="IPR049093">
    <property type="entry name" value="MINT_RID"/>
</dbReference>
<feature type="compositionally biased region" description="Pro residues" evidence="18">
    <location>
        <begin position="2438"/>
        <end position="2450"/>
    </location>
</feature>
<dbReference type="GO" id="GO:0031048">
    <property type="term" value="P:regulatory ncRNA-mediated heterochromatin formation"/>
    <property type="evidence" value="ECO:0007669"/>
    <property type="project" value="Ensembl"/>
</dbReference>
<feature type="compositionally biased region" description="Pro residues" evidence="18">
    <location>
        <begin position="3324"/>
        <end position="3333"/>
    </location>
</feature>
<evidence type="ECO:0000256" key="10">
    <source>
        <dbReference type="ARBA" id="ARBA00023125"/>
    </source>
</evidence>
<feature type="region of interest" description="Disordered" evidence="18">
    <location>
        <begin position="2958"/>
        <end position="3027"/>
    </location>
</feature>
<evidence type="ECO:0000256" key="5">
    <source>
        <dbReference type="ARBA" id="ARBA00022581"/>
    </source>
</evidence>
<dbReference type="GO" id="GO:0005654">
    <property type="term" value="C:nucleoplasm"/>
    <property type="evidence" value="ECO:0007669"/>
    <property type="project" value="Ensembl"/>
</dbReference>
<feature type="compositionally biased region" description="Basic and acidic residues" evidence="18">
    <location>
        <begin position="650"/>
        <end position="695"/>
    </location>
</feature>
<feature type="region of interest" description="Disordered" evidence="18">
    <location>
        <begin position="1026"/>
        <end position="1269"/>
    </location>
</feature>
<feature type="compositionally biased region" description="Basic and acidic residues" evidence="18">
    <location>
        <begin position="225"/>
        <end position="237"/>
    </location>
</feature>
<dbReference type="FunFam" id="3.30.70.330:FF:000143">
    <property type="entry name" value="msx2-interacting protein-like isoform X1"/>
    <property type="match status" value="1"/>
</dbReference>
<feature type="region of interest" description="Disordered" evidence="18">
    <location>
        <begin position="3188"/>
        <end position="3226"/>
    </location>
</feature>
<keyword evidence="12" id="KW-0804">Transcription</keyword>
<feature type="compositionally biased region" description="Basic and acidic residues" evidence="18">
    <location>
        <begin position="965"/>
        <end position="989"/>
    </location>
</feature>
<evidence type="ECO:0000256" key="3">
    <source>
        <dbReference type="ARBA" id="ARBA00022481"/>
    </source>
</evidence>
<feature type="compositionally biased region" description="Basic and acidic residues" evidence="18">
    <location>
        <begin position="1473"/>
        <end position="1496"/>
    </location>
</feature>
<comment type="subcellular location">
    <subcellularLocation>
        <location evidence="1">Nucleus</location>
    </subcellularLocation>
</comment>
<dbReference type="GO" id="GO:0003714">
    <property type="term" value="F:transcription corepressor activity"/>
    <property type="evidence" value="ECO:0007669"/>
    <property type="project" value="Ensembl"/>
</dbReference>
<evidence type="ECO:0000259" key="20">
    <source>
        <dbReference type="PROSITE" id="PS50917"/>
    </source>
</evidence>
<dbReference type="InterPro" id="IPR034172">
    <property type="entry name" value="SHARP_RRM1"/>
</dbReference>
<dbReference type="PANTHER" id="PTHR23189">
    <property type="entry name" value="RNA RECOGNITION MOTIF-CONTAINING"/>
    <property type="match status" value="1"/>
</dbReference>
<proteinExistence type="inferred from homology"/>
<feature type="compositionally biased region" description="Basic and acidic residues" evidence="18">
    <location>
        <begin position="2295"/>
        <end position="2307"/>
    </location>
</feature>
<dbReference type="SUPFAM" id="SSF100939">
    <property type="entry name" value="SPOC domain-like"/>
    <property type="match status" value="1"/>
</dbReference>
<evidence type="ECO:0000259" key="19">
    <source>
        <dbReference type="PROSITE" id="PS50102"/>
    </source>
</evidence>
<feature type="compositionally biased region" description="Polar residues" evidence="18">
    <location>
        <begin position="1956"/>
        <end position="1965"/>
    </location>
</feature>
<evidence type="ECO:0000256" key="13">
    <source>
        <dbReference type="ARBA" id="ARBA00023242"/>
    </source>
</evidence>
<feature type="region of interest" description="Disordered" evidence="18">
    <location>
        <begin position="2752"/>
        <end position="2786"/>
    </location>
</feature>
<feature type="region of interest" description="Disordered" evidence="18">
    <location>
        <begin position="2827"/>
        <end position="2855"/>
    </location>
</feature>
<evidence type="ECO:0000313" key="22">
    <source>
        <dbReference type="Proteomes" id="UP000233160"/>
    </source>
</evidence>
<name>A0A2K6G018_PROCO</name>